<dbReference type="OrthoDB" id="9807402at2"/>
<evidence type="ECO:0000259" key="11">
    <source>
        <dbReference type="PROSITE" id="PS50928"/>
    </source>
</evidence>
<keyword evidence="7 10" id="KW-0472">Membrane</keyword>
<protein>
    <recommendedName>
        <fullName evidence="9">Glutathione transport system permease protein GsiC</fullName>
    </recommendedName>
</protein>
<keyword evidence="6 10" id="KW-1133">Transmembrane helix</keyword>
<dbReference type="EMBL" id="NIPW01000005">
    <property type="protein sequence ID" value="OWJ80248.1"/>
    <property type="molecule type" value="Genomic_DNA"/>
</dbReference>
<evidence type="ECO:0000256" key="6">
    <source>
        <dbReference type="ARBA" id="ARBA00022989"/>
    </source>
</evidence>
<dbReference type="PANTHER" id="PTHR43163:SF5">
    <property type="entry name" value="GLUTATHIONE TRANSPORT SYSTEM PERMEASE PROTEIN GSIC"/>
    <property type="match status" value="1"/>
</dbReference>
<feature type="transmembrane region" description="Helical" evidence="10">
    <location>
        <begin position="177"/>
        <end position="194"/>
    </location>
</feature>
<evidence type="ECO:0000256" key="9">
    <source>
        <dbReference type="ARBA" id="ARBA00041107"/>
    </source>
</evidence>
<comment type="function">
    <text evidence="8">Part of the ABC transporter complex GsiABCD involved in glutathione import. Probably responsible for the translocation of the substrate across the membrane.</text>
</comment>
<name>A0A212AFG9_9RHOB</name>
<dbReference type="GO" id="GO:0055085">
    <property type="term" value="P:transmembrane transport"/>
    <property type="evidence" value="ECO:0007669"/>
    <property type="project" value="InterPro"/>
</dbReference>
<dbReference type="Pfam" id="PF19300">
    <property type="entry name" value="BPD_transp_1_N"/>
    <property type="match status" value="1"/>
</dbReference>
<sequence>MLPVIGRRLLQSLVTICAVVTLVFLLFSVIPGSFTSALLGDKTDVDPRVLERIETQLGLNQPVHERFGGYVAGLVRGDLGTSFATQRPVTDVLAGRIGASLSLAVAAILFAVAVGLPLGFIAAVRQGTWVDTLAMTFAVSGLSVPAFWFGLLAMYFFSVQLGLLPTFGYGNGAFRNLILPAVTLGIAPMALLARTTRAAVLETMNADFIRTARSKGNPERRVITRHMARNAFVLVLTTIGLQFGSMLGGSVVIENLFAWPGIGSLLTQSVAVRDIPTVQGCILLIVGFFLVINTLVDIAYLMIDPRIRYR</sequence>
<dbReference type="Pfam" id="PF00528">
    <property type="entry name" value="BPD_transp_1"/>
    <property type="match status" value="1"/>
</dbReference>
<keyword evidence="13" id="KW-1185">Reference proteome</keyword>
<reference evidence="12 13" key="1">
    <citation type="submission" date="2016-12" db="EMBL/GenBank/DDBJ databases">
        <title>Comparison of Traditional DNA-DNA Hybridization with In Silico Genomic Analysis.</title>
        <authorList>
            <person name="Nicholson A.C."/>
            <person name="Humrighouse B.W."/>
            <person name="Graziano J."/>
            <person name="Lasker B."/>
            <person name="Whitney A.M."/>
            <person name="Mcquiston J.R."/>
        </authorList>
    </citation>
    <scope>NUCLEOTIDE SEQUENCE [LARGE SCALE GENOMIC DNA]</scope>
    <source>
        <strain evidence="12 13">H2240</strain>
    </source>
</reference>
<keyword evidence="3 10" id="KW-0813">Transport</keyword>
<comment type="similarity">
    <text evidence="2 10">Belongs to the binding-protein-dependent transport system permease family.</text>
</comment>
<gene>
    <name evidence="12" type="ORF">CDV49_02925</name>
</gene>
<dbReference type="CDD" id="cd06261">
    <property type="entry name" value="TM_PBP2"/>
    <property type="match status" value="1"/>
</dbReference>
<dbReference type="Gene3D" id="1.10.3720.10">
    <property type="entry name" value="MetI-like"/>
    <property type="match status" value="1"/>
</dbReference>
<proteinExistence type="inferred from homology"/>
<dbReference type="Proteomes" id="UP000196878">
    <property type="component" value="Unassembled WGS sequence"/>
</dbReference>
<dbReference type="AlphaFoldDB" id="A0A212AFG9"/>
<evidence type="ECO:0000313" key="13">
    <source>
        <dbReference type="Proteomes" id="UP000196878"/>
    </source>
</evidence>
<evidence type="ECO:0000256" key="1">
    <source>
        <dbReference type="ARBA" id="ARBA00004651"/>
    </source>
</evidence>
<evidence type="ECO:0000313" key="12">
    <source>
        <dbReference type="EMBL" id="OWJ80248.1"/>
    </source>
</evidence>
<dbReference type="GO" id="GO:0005886">
    <property type="term" value="C:plasma membrane"/>
    <property type="evidence" value="ECO:0007669"/>
    <property type="project" value="UniProtKB-SubCell"/>
</dbReference>
<feature type="transmembrane region" description="Helical" evidence="10">
    <location>
        <begin position="12"/>
        <end position="34"/>
    </location>
</feature>
<dbReference type="SUPFAM" id="SSF161098">
    <property type="entry name" value="MetI-like"/>
    <property type="match status" value="1"/>
</dbReference>
<comment type="caution">
    <text evidence="12">The sequence shown here is derived from an EMBL/GenBank/DDBJ whole genome shotgun (WGS) entry which is preliminary data.</text>
</comment>
<evidence type="ECO:0000256" key="7">
    <source>
        <dbReference type="ARBA" id="ARBA00023136"/>
    </source>
</evidence>
<accession>A0A212AFG9</accession>
<dbReference type="PROSITE" id="PS50928">
    <property type="entry name" value="ABC_TM1"/>
    <property type="match status" value="1"/>
</dbReference>
<dbReference type="InterPro" id="IPR035906">
    <property type="entry name" value="MetI-like_sf"/>
</dbReference>
<feature type="transmembrane region" description="Helical" evidence="10">
    <location>
        <begin position="133"/>
        <end position="157"/>
    </location>
</feature>
<dbReference type="PANTHER" id="PTHR43163">
    <property type="entry name" value="DIPEPTIDE TRANSPORT SYSTEM PERMEASE PROTEIN DPPB-RELATED"/>
    <property type="match status" value="1"/>
</dbReference>
<evidence type="ECO:0000256" key="8">
    <source>
        <dbReference type="ARBA" id="ARBA00037215"/>
    </source>
</evidence>
<dbReference type="InterPro" id="IPR000515">
    <property type="entry name" value="MetI-like"/>
</dbReference>
<feature type="transmembrane region" description="Helical" evidence="10">
    <location>
        <begin position="97"/>
        <end position="121"/>
    </location>
</feature>
<feature type="transmembrane region" description="Helical" evidence="10">
    <location>
        <begin position="277"/>
        <end position="303"/>
    </location>
</feature>
<feature type="transmembrane region" description="Helical" evidence="10">
    <location>
        <begin position="231"/>
        <end position="257"/>
    </location>
</feature>
<evidence type="ECO:0000256" key="10">
    <source>
        <dbReference type="RuleBase" id="RU363032"/>
    </source>
</evidence>
<evidence type="ECO:0000256" key="2">
    <source>
        <dbReference type="ARBA" id="ARBA00009306"/>
    </source>
</evidence>
<comment type="subcellular location">
    <subcellularLocation>
        <location evidence="1 10">Cell membrane</location>
        <topology evidence="1 10">Multi-pass membrane protein</topology>
    </subcellularLocation>
</comment>
<organism evidence="12 13">
    <name type="scientific">Haematobacter genomosp. 1</name>
    <dbReference type="NCBI Taxonomy" id="366618"/>
    <lineage>
        <taxon>Bacteria</taxon>
        <taxon>Pseudomonadati</taxon>
        <taxon>Pseudomonadota</taxon>
        <taxon>Alphaproteobacteria</taxon>
        <taxon>Rhodobacterales</taxon>
        <taxon>Paracoccaceae</taxon>
        <taxon>Haematobacter</taxon>
    </lineage>
</organism>
<evidence type="ECO:0000256" key="5">
    <source>
        <dbReference type="ARBA" id="ARBA00022692"/>
    </source>
</evidence>
<dbReference type="InterPro" id="IPR045621">
    <property type="entry name" value="BPD_transp_1_N"/>
</dbReference>
<keyword evidence="4" id="KW-1003">Cell membrane</keyword>
<dbReference type="RefSeq" id="WP_088214080.1">
    <property type="nucleotide sequence ID" value="NZ_NIPW01000005.1"/>
</dbReference>
<evidence type="ECO:0000256" key="4">
    <source>
        <dbReference type="ARBA" id="ARBA00022475"/>
    </source>
</evidence>
<keyword evidence="5 10" id="KW-0812">Transmembrane</keyword>
<feature type="domain" description="ABC transmembrane type-1" evidence="11">
    <location>
        <begin position="97"/>
        <end position="296"/>
    </location>
</feature>
<evidence type="ECO:0000256" key="3">
    <source>
        <dbReference type="ARBA" id="ARBA00022448"/>
    </source>
</evidence>